<keyword evidence="2" id="KW-1133">Transmembrane helix</keyword>
<proteinExistence type="predicted"/>
<comment type="caution">
    <text evidence="3">The sequence shown here is derived from an EMBL/GenBank/DDBJ whole genome shotgun (WGS) entry which is preliminary data.</text>
</comment>
<feature type="transmembrane region" description="Helical" evidence="2">
    <location>
        <begin position="305"/>
        <end position="330"/>
    </location>
</feature>
<feature type="transmembrane region" description="Helical" evidence="2">
    <location>
        <begin position="191"/>
        <end position="215"/>
    </location>
</feature>
<dbReference type="Proteomes" id="UP000825729">
    <property type="component" value="Unassembled WGS sequence"/>
</dbReference>
<feature type="transmembrane region" description="Helical" evidence="2">
    <location>
        <begin position="221"/>
        <end position="254"/>
    </location>
</feature>
<sequence length="362" mass="39806">MGETRRVYAGTQVSLYQPASLHCSDYSELKLLSFSLKSLVPEPAAMELASVDSTKKRSCFSSAKILKEALVLISRNVKLFSAIALLVFIPSSLLFLVTQLAIKPQASQILAEVTESSITDTDYSRQLLPHLIKSLVFLLSEELLIVALSWFLSVFSMTATIYASAVTYSGNNHLSLRELLASIGRPWKRAAVTYLNVTLLNIGFIILYALALILVTARGSLVFTLLGISILVATFVFHLFMTAVWTLSVAVSVLEEGWYGMRALKKAWDLIRGRRIQAFRLSSLATLAMLPVIGWQVGNNGGESLLLLILRSVLLDGVSVLLQILVYVAYTVFYHECKTSQGEKVSPEGKPHYSLIPTSPSP</sequence>
<feature type="transmembrane region" description="Helical" evidence="2">
    <location>
        <begin position="143"/>
        <end position="170"/>
    </location>
</feature>
<dbReference type="PANTHER" id="PTHR33133:SF1">
    <property type="entry name" value="EXPRESSED PROTEIN-RELATED"/>
    <property type="match status" value="1"/>
</dbReference>
<dbReference type="PANTHER" id="PTHR33133">
    <property type="entry name" value="OS08G0107100 PROTEIN-RELATED"/>
    <property type="match status" value="1"/>
</dbReference>
<evidence type="ECO:0008006" key="5">
    <source>
        <dbReference type="Google" id="ProtNLM"/>
    </source>
</evidence>
<reference evidence="3 4" key="1">
    <citation type="submission" date="2021-07" db="EMBL/GenBank/DDBJ databases">
        <title>The Aristolochia fimbriata genome: insights into angiosperm evolution, floral development and chemical biosynthesis.</title>
        <authorList>
            <person name="Jiao Y."/>
        </authorList>
    </citation>
    <scope>NUCLEOTIDE SEQUENCE [LARGE SCALE GENOMIC DNA]</scope>
    <source>
        <strain evidence="3">IBCAS-2021</strain>
        <tissue evidence="3">Leaf</tissue>
    </source>
</reference>
<protein>
    <recommendedName>
        <fullName evidence="5">Transmembrane protein</fullName>
    </recommendedName>
</protein>
<feature type="region of interest" description="Disordered" evidence="1">
    <location>
        <begin position="342"/>
        <end position="362"/>
    </location>
</feature>
<gene>
    <name evidence="3" type="ORF">H6P81_000545</name>
</gene>
<evidence type="ECO:0000256" key="2">
    <source>
        <dbReference type="SAM" id="Phobius"/>
    </source>
</evidence>
<feature type="transmembrane region" description="Helical" evidence="2">
    <location>
        <begin position="79"/>
        <end position="102"/>
    </location>
</feature>
<dbReference type="AlphaFoldDB" id="A0AAV7F4J9"/>
<keyword evidence="4" id="KW-1185">Reference proteome</keyword>
<keyword evidence="2" id="KW-0472">Membrane</keyword>
<keyword evidence="2" id="KW-0812">Transmembrane</keyword>
<name>A0AAV7F4J9_ARIFI</name>
<dbReference type="EMBL" id="JAINDJ010000002">
    <property type="protein sequence ID" value="KAG9456037.1"/>
    <property type="molecule type" value="Genomic_DNA"/>
</dbReference>
<feature type="transmembrane region" description="Helical" evidence="2">
    <location>
        <begin position="275"/>
        <end position="293"/>
    </location>
</feature>
<evidence type="ECO:0000313" key="4">
    <source>
        <dbReference type="Proteomes" id="UP000825729"/>
    </source>
</evidence>
<evidence type="ECO:0000313" key="3">
    <source>
        <dbReference type="EMBL" id="KAG9456037.1"/>
    </source>
</evidence>
<accession>A0AAV7F4J9</accession>
<evidence type="ECO:0000256" key="1">
    <source>
        <dbReference type="SAM" id="MobiDB-lite"/>
    </source>
</evidence>
<organism evidence="3 4">
    <name type="scientific">Aristolochia fimbriata</name>
    <name type="common">White veined hardy Dutchman's pipe vine</name>
    <dbReference type="NCBI Taxonomy" id="158543"/>
    <lineage>
        <taxon>Eukaryota</taxon>
        <taxon>Viridiplantae</taxon>
        <taxon>Streptophyta</taxon>
        <taxon>Embryophyta</taxon>
        <taxon>Tracheophyta</taxon>
        <taxon>Spermatophyta</taxon>
        <taxon>Magnoliopsida</taxon>
        <taxon>Magnoliidae</taxon>
        <taxon>Piperales</taxon>
        <taxon>Aristolochiaceae</taxon>
        <taxon>Aristolochia</taxon>
    </lineage>
</organism>